<feature type="compositionally biased region" description="Polar residues" evidence="1">
    <location>
        <begin position="383"/>
        <end position="397"/>
    </location>
</feature>
<proteinExistence type="predicted"/>
<feature type="region of interest" description="Disordered" evidence="1">
    <location>
        <begin position="113"/>
        <end position="132"/>
    </location>
</feature>
<feature type="compositionally biased region" description="Low complexity" evidence="1">
    <location>
        <begin position="407"/>
        <end position="426"/>
    </location>
</feature>
<name>A0ABM3V6X0_MUSDO</name>
<evidence type="ECO:0000313" key="2">
    <source>
        <dbReference type="Proteomes" id="UP001652621"/>
    </source>
</evidence>
<feature type="region of interest" description="Disordered" evidence="1">
    <location>
        <begin position="302"/>
        <end position="479"/>
    </location>
</feature>
<organism evidence="2 3">
    <name type="scientific">Musca domestica</name>
    <name type="common">House fly</name>
    <dbReference type="NCBI Taxonomy" id="7370"/>
    <lineage>
        <taxon>Eukaryota</taxon>
        <taxon>Metazoa</taxon>
        <taxon>Ecdysozoa</taxon>
        <taxon>Arthropoda</taxon>
        <taxon>Hexapoda</taxon>
        <taxon>Insecta</taxon>
        <taxon>Pterygota</taxon>
        <taxon>Neoptera</taxon>
        <taxon>Endopterygota</taxon>
        <taxon>Diptera</taxon>
        <taxon>Brachycera</taxon>
        <taxon>Muscomorpha</taxon>
        <taxon>Muscoidea</taxon>
        <taxon>Muscidae</taxon>
        <taxon>Musca</taxon>
    </lineage>
</organism>
<gene>
    <name evidence="3" type="primary">LOC131803825</name>
</gene>
<sequence length="531" mass="57337">MPILLLNTPTYSTNITQNVMLLEYNNCLIKNRLLAINHHQHANPVAAEQQIETCQSTKMSTPSATGAKYKTTTATTAAVATTATTPETNEITRSALEAANMYLQQQQQQQFQRQQLHHQQQQQQQHQHQQQQHLLMQQHMLQQNLLSAANSTSPLQHLNNIFGLNFNPALQNSPSQLATVPSPAATMPLAASSIFHIQNNLQHLLAGIAPQQQQQFNQLYQEFYGNMLPQHYHEQQMLRELIAATSTAQTDILPVNSMIKCETPMATTTTNTLSQDTAPPPTLLATRVAGGVTNMLLDDEVVEDNLPGGGGNTPKTGGDNDAHGGDIDGGAIGGIAPNHNDCSSGIGNMASLEQQHNETTHANQHQHHNQPHSHHQPTSQYQLSQPPHKQYQQQLGNNKLPKAQSATSHQTTRVPTTTPITTTATTNREPQPSTSGLALANNQPPDLSEADIKSDVAGGGGGGVEVTRSDIGRGNASSVTLQTPVNNTATLTATTTSGTTTTTSNVGKLGFEASDGLEKCFKTHLMPYKNN</sequence>
<keyword evidence="2" id="KW-1185">Reference proteome</keyword>
<feature type="compositionally biased region" description="Basic residues" evidence="1">
    <location>
        <begin position="364"/>
        <end position="375"/>
    </location>
</feature>
<dbReference type="RefSeq" id="XP_058981528.1">
    <property type="nucleotide sequence ID" value="XM_059125545.1"/>
</dbReference>
<feature type="compositionally biased region" description="Polar residues" evidence="1">
    <location>
        <begin position="427"/>
        <end position="445"/>
    </location>
</feature>
<dbReference type="GeneID" id="131803825"/>
<evidence type="ECO:0000313" key="3">
    <source>
        <dbReference type="RefSeq" id="XP_058981528.1"/>
    </source>
</evidence>
<dbReference type="Proteomes" id="UP001652621">
    <property type="component" value="Unplaced"/>
</dbReference>
<protein>
    <submittedName>
        <fullName evidence="3">Myb-like protein AA</fullName>
    </submittedName>
</protein>
<accession>A0ABM3V6X0</accession>
<reference evidence="3" key="1">
    <citation type="submission" date="2025-08" db="UniProtKB">
        <authorList>
            <consortium name="RefSeq"/>
        </authorList>
    </citation>
    <scope>IDENTIFICATION</scope>
    <source>
        <strain evidence="3">Aabys</strain>
        <tissue evidence="3">Whole body</tissue>
    </source>
</reference>
<evidence type="ECO:0000256" key="1">
    <source>
        <dbReference type="SAM" id="MobiDB-lite"/>
    </source>
</evidence>